<protein>
    <recommendedName>
        <fullName evidence="4">DUF2846 domain-containing protein</fullName>
    </recommendedName>
</protein>
<dbReference type="EMBL" id="JBBYHV010000001">
    <property type="protein sequence ID" value="MEL1249298.1"/>
    <property type="molecule type" value="Genomic_DNA"/>
</dbReference>
<proteinExistence type="predicted"/>
<gene>
    <name evidence="2" type="ORF">AAEO60_01285</name>
</gene>
<evidence type="ECO:0000313" key="3">
    <source>
        <dbReference type="Proteomes" id="UP001497045"/>
    </source>
</evidence>
<dbReference type="RefSeq" id="WP_341671830.1">
    <property type="nucleotide sequence ID" value="NZ_JBBYHV010000001.1"/>
</dbReference>
<evidence type="ECO:0008006" key="4">
    <source>
        <dbReference type="Google" id="ProtNLM"/>
    </source>
</evidence>
<organism evidence="2 3">
    <name type="scientific">Aurantiacibacter gilvus</name>
    <dbReference type="NCBI Taxonomy" id="3139141"/>
    <lineage>
        <taxon>Bacteria</taxon>
        <taxon>Pseudomonadati</taxon>
        <taxon>Pseudomonadota</taxon>
        <taxon>Alphaproteobacteria</taxon>
        <taxon>Sphingomonadales</taxon>
        <taxon>Erythrobacteraceae</taxon>
        <taxon>Aurantiacibacter</taxon>
    </lineage>
</organism>
<keyword evidence="1" id="KW-0732">Signal</keyword>
<keyword evidence="3" id="KW-1185">Reference proteome</keyword>
<dbReference type="Proteomes" id="UP001497045">
    <property type="component" value="Unassembled WGS sequence"/>
</dbReference>
<reference evidence="2 3" key="1">
    <citation type="submission" date="2024-04" db="EMBL/GenBank/DDBJ databases">
        <title>Aurantiacibacter sp. DGU6 16S ribosomal RNA gene Genome sequencing and assembly.</title>
        <authorList>
            <person name="Park S."/>
        </authorList>
    </citation>
    <scope>NUCLEOTIDE SEQUENCE [LARGE SCALE GENOMIC DNA]</scope>
    <source>
        <strain evidence="2 3">DGU6</strain>
    </source>
</reference>
<accession>A0ABU9IA53</accession>
<comment type="caution">
    <text evidence="2">The sequence shown here is derived from an EMBL/GenBank/DDBJ whole genome shotgun (WGS) entry which is preliminary data.</text>
</comment>
<evidence type="ECO:0000256" key="1">
    <source>
        <dbReference type="SAM" id="SignalP"/>
    </source>
</evidence>
<name>A0ABU9IA53_9SPHN</name>
<feature type="chain" id="PRO_5046002617" description="DUF2846 domain-containing protein" evidence="1">
    <location>
        <begin position="29"/>
        <end position="187"/>
    </location>
</feature>
<feature type="signal peptide" evidence="1">
    <location>
        <begin position="1"/>
        <end position="28"/>
    </location>
</feature>
<evidence type="ECO:0000313" key="2">
    <source>
        <dbReference type="EMBL" id="MEL1249298.1"/>
    </source>
</evidence>
<sequence length="187" mass="20398">MVIRVNSPRIATLLALSLSISACWSSSAPLFEASQSVTPLPSGEYLYHSGAGESQSDRVALWKIPGGGYVYYNKAEDNALPLLTYEFDDGWYLLQIGPTEETLLLIARTTPTRIEVFDPDCDEEIGAISGVGRTESRYSGYNCSFNTLEAAVAAAQFVQARIESGVPIEPHGWFEPTPIERFGDANP</sequence>
<dbReference type="PROSITE" id="PS51257">
    <property type="entry name" value="PROKAR_LIPOPROTEIN"/>
    <property type="match status" value="1"/>
</dbReference>